<accession>A0A9N9NC55</accession>
<proteinExistence type="predicted"/>
<evidence type="ECO:0000313" key="3">
    <source>
        <dbReference type="Proteomes" id="UP000789405"/>
    </source>
</evidence>
<feature type="compositionally biased region" description="Polar residues" evidence="1">
    <location>
        <begin position="388"/>
        <end position="419"/>
    </location>
</feature>
<dbReference type="EMBL" id="CAJVPY010010605">
    <property type="protein sequence ID" value="CAG8720164.1"/>
    <property type="molecule type" value="Genomic_DNA"/>
</dbReference>
<keyword evidence="3" id="KW-1185">Reference proteome</keyword>
<dbReference type="OrthoDB" id="2489317at2759"/>
<comment type="caution">
    <text evidence="2">The sequence shown here is derived from an EMBL/GenBank/DDBJ whole genome shotgun (WGS) entry which is preliminary data.</text>
</comment>
<sequence length="442" mass="50998">MKKDSEYNEMEHEIKHAPFLIPKNPVYEFYGLKIAQVMEAMKFIQKRSQSSGLHDTLSVLLDTMGSININLPDAIELYTTYLKFEFIREKTLSNVEEFKQRWLENCMFFLHENKNSVFLSMVPQLLKFWPNIFVGTPQFIYIIASGINSAITIKIQGYRRRRRRRFYPWINNVNQTEKFMSTSVYLKSLDPLSAVWLLETVSPTVKIIEALFEIMISTTTDEARFEIINYINSTFHSWQKNETPAIDLMDDLWKKPHPALKRGLLSLQPKVKTIAASIGIQIKFSNLVEEISDDKHIELEENDDGIMAIPVLVYFQYQNNRRIASYVLRPCSLVTKIIVTSSEEEVKQPNNQKNRSSRAARYLAQRTTPQTSRHKSASSNIELPIEDGSTQNKTPRSRTRAVTAQTMSLRSTINTSQLSGGKRKSTIPTASWKKQPKVPEES</sequence>
<feature type="compositionally biased region" description="Polar residues" evidence="1">
    <location>
        <begin position="365"/>
        <end position="381"/>
    </location>
</feature>
<dbReference type="Proteomes" id="UP000789405">
    <property type="component" value="Unassembled WGS sequence"/>
</dbReference>
<evidence type="ECO:0000256" key="1">
    <source>
        <dbReference type="SAM" id="MobiDB-lite"/>
    </source>
</evidence>
<reference evidence="2" key="1">
    <citation type="submission" date="2021-06" db="EMBL/GenBank/DDBJ databases">
        <authorList>
            <person name="Kallberg Y."/>
            <person name="Tangrot J."/>
            <person name="Rosling A."/>
        </authorList>
    </citation>
    <scope>NUCLEOTIDE SEQUENCE</scope>
    <source>
        <strain evidence="2">MA453B</strain>
    </source>
</reference>
<feature type="region of interest" description="Disordered" evidence="1">
    <location>
        <begin position="343"/>
        <end position="442"/>
    </location>
</feature>
<organism evidence="2 3">
    <name type="scientific">Dentiscutata erythropus</name>
    <dbReference type="NCBI Taxonomy" id="1348616"/>
    <lineage>
        <taxon>Eukaryota</taxon>
        <taxon>Fungi</taxon>
        <taxon>Fungi incertae sedis</taxon>
        <taxon>Mucoromycota</taxon>
        <taxon>Glomeromycotina</taxon>
        <taxon>Glomeromycetes</taxon>
        <taxon>Diversisporales</taxon>
        <taxon>Gigasporaceae</taxon>
        <taxon>Dentiscutata</taxon>
    </lineage>
</organism>
<dbReference type="AlphaFoldDB" id="A0A9N9NC55"/>
<gene>
    <name evidence="2" type="ORF">DERYTH_LOCUS14258</name>
</gene>
<name>A0A9N9NC55_9GLOM</name>
<protein>
    <submittedName>
        <fullName evidence="2">8148_t:CDS:1</fullName>
    </submittedName>
</protein>
<evidence type="ECO:0000313" key="2">
    <source>
        <dbReference type="EMBL" id="CAG8720164.1"/>
    </source>
</evidence>